<dbReference type="InterPro" id="IPR002204">
    <property type="entry name" value="3-OH-isobutyrate_DH-rel_CS"/>
</dbReference>
<dbReference type="InterPro" id="IPR013328">
    <property type="entry name" value="6PGD_dom2"/>
</dbReference>
<name>A0ABR4PLF5_9HELO</name>
<dbReference type="Gene3D" id="3.40.50.720">
    <property type="entry name" value="NAD(P)-binding Rossmann-like Domain"/>
    <property type="match status" value="1"/>
</dbReference>
<evidence type="ECO:0000259" key="1">
    <source>
        <dbReference type="Pfam" id="PF03446"/>
    </source>
</evidence>
<dbReference type="InterPro" id="IPR029154">
    <property type="entry name" value="HIBADH-like_NADP-bd"/>
</dbReference>
<gene>
    <name evidence="3" type="ORF">PVAG01_03447</name>
</gene>
<dbReference type="PANTHER" id="PTHR43060">
    <property type="entry name" value="3-HYDROXYISOBUTYRATE DEHYDROGENASE-LIKE 1, MITOCHONDRIAL-RELATED"/>
    <property type="match status" value="1"/>
</dbReference>
<dbReference type="Proteomes" id="UP001629113">
    <property type="component" value="Unassembled WGS sequence"/>
</dbReference>
<dbReference type="EMBL" id="JBFCZG010000003">
    <property type="protein sequence ID" value="KAL3424166.1"/>
    <property type="molecule type" value="Genomic_DNA"/>
</dbReference>
<reference evidence="3 4" key="1">
    <citation type="submission" date="2024-06" db="EMBL/GenBank/DDBJ databases">
        <title>Complete genome of Phlyctema vagabunda strain 19-DSS-EL-015.</title>
        <authorList>
            <person name="Fiorenzani C."/>
        </authorList>
    </citation>
    <scope>NUCLEOTIDE SEQUENCE [LARGE SCALE GENOMIC DNA]</scope>
    <source>
        <strain evidence="3 4">19-DSS-EL-015</strain>
    </source>
</reference>
<dbReference type="InterPro" id="IPR036291">
    <property type="entry name" value="NAD(P)-bd_dom_sf"/>
</dbReference>
<dbReference type="SUPFAM" id="SSF51735">
    <property type="entry name" value="NAD(P)-binding Rossmann-fold domains"/>
    <property type="match status" value="1"/>
</dbReference>
<dbReference type="PROSITE" id="PS00895">
    <property type="entry name" value="3_HYDROXYISOBUT_DH"/>
    <property type="match status" value="1"/>
</dbReference>
<feature type="domain" description="3-hydroxyisobutyrate dehydrogenase-like NAD-binding" evidence="2">
    <location>
        <begin position="176"/>
        <end position="295"/>
    </location>
</feature>
<dbReference type="Gene3D" id="1.10.1040.10">
    <property type="entry name" value="N-(1-d-carboxylethyl)-l-norvaline Dehydrogenase, domain 2"/>
    <property type="match status" value="2"/>
</dbReference>
<feature type="domain" description="3-hydroxyisobutyrate dehydrogenase-like NAD-binding" evidence="2">
    <location>
        <begin position="322"/>
        <end position="436"/>
    </location>
</feature>
<dbReference type="InterPro" id="IPR008927">
    <property type="entry name" value="6-PGluconate_DH-like_C_sf"/>
</dbReference>
<sequence length="448" mass="47272">MTSFKGEIAFIGLGAMGFGMATHLVSAGYSVTGYDVWAPTLEKFTAAGGKAATTPREAARGKSVLIFMVATGAQTMTALFDKTDGAIHELPQKATIIHCSTAPPEHVPEMRALLDGEFGRKDVELVDAPVSGGTIRAAAGALTILASGPESSLKAGNEYLEEMAGGFLAIIPGGLGAGTKVKMVHQVLAGIHITMASEAMGFAAALGLNTKETYEALKGSEGESWMLMNRGPHMIVEDPKVYSALNIITKDVGIVAVAGRKEKFPLFLSSATEHVLAVGVRWGLGLIDDAQLTRAYLPQEQDLVLKQAADSFVAQEKETKFRLVRSVLSAVHVAAAAEAMSFGAKVGLDTKTLFDIIKSAAGSSIMFVERVPQILSGKWEPAKGTVEKQISALVEALDEAAKIKYPLHLAGAALQIFQLAAIQGLSDQSDVSIVKIWEGTDGPYFPQN</sequence>
<evidence type="ECO:0000259" key="2">
    <source>
        <dbReference type="Pfam" id="PF14833"/>
    </source>
</evidence>
<feature type="domain" description="6-phosphogluconate dehydrogenase NADP-binding" evidence="1">
    <location>
        <begin position="7"/>
        <end position="165"/>
    </location>
</feature>
<protein>
    <submittedName>
        <fullName evidence="3">Ketose-bisphosphate aldolase class-ii-like protein</fullName>
    </submittedName>
</protein>
<accession>A0ABR4PLF5</accession>
<dbReference type="Pfam" id="PF03446">
    <property type="entry name" value="NAD_binding_2"/>
    <property type="match status" value="1"/>
</dbReference>
<dbReference type="Pfam" id="PF14833">
    <property type="entry name" value="NAD_binding_11"/>
    <property type="match status" value="2"/>
</dbReference>
<organism evidence="3 4">
    <name type="scientific">Phlyctema vagabunda</name>
    <dbReference type="NCBI Taxonomy" id="108571"/>
    <lineage>
        <taxon>Eukaryota</taxon>
        <taxon>Fungi</taxon>
        <taxon>Dikarya</taxon>
        <taxon>Ascomycota</taxon>
        <taxon>Pezizomycotina</taxon>
        <taxon>Leotiomycetes</taxon>
        <taxon>Helotiales</taxon>
        <taxon>Dermateaceae</taxon>
        <taxon>Phlyctema</taxon>
    </lineage>
</organism>
<proteinExistence type="predicted"/>
<keyword evidence="4" id="KW-1185">Reference proteome</keyword>
<evidence type="ECO:0000313" key="3">
    <source>
        <dbReference type="EMBL" id="KAL3424166.1"/>
    </source>
</evidence>
<dbReference type="PANTHER" id="PTHR43060:SF17">
    <property type="entry name" value="L-THREONATE DEHYDROGENASE"/>
    <property type="match status" value="1"/>
</dbReference>
<dbReference type="InterPro" id="IPR006115">
    <property type="entry name" value="6PGDH_NADP-bd"/>
</dbReference>
<comment type="caution">
    <text evidence="3">The sequence shown here is derived from an EMBL/GenBank/DDBJ whole genome shotgun (WGS) entry which is preliminary data.</text>
</comment>
<dbReference type="SUPFAM" id="SSF48179">
    <property type="entry name" value="6-phosphogluconate dehydrogenase C-terminal domain-like"/>
    <property type="match status" value="2"/>
</dbReference>
<evidence type="ECO:0000313" key="4">
    <source>
        <dbReference type="Proteomes" id="UP001629113"/>
    </source>
</evidence>